<dbReference type="AlphaFoldDB" id="A0AB39W035"/>
<evidence type="ECO:0000259" key="1">
    <source>
        <dbReference type="Pfam" id="PF04784"/>
    </source>
</evidence>
<sequence length="144" mass="16907">MDNFPIQLSENILLEAQLSHDTSSLRRELYYIKDKKLESYLDSDELKYIFWSNIYNAYVLIIAKEGKEETAVFKYKRIKIARHLLSLDDIEFKILGKNNHNPLHKFINNLFSPRFIKSAAVKNVDSSYLIRLDRTALKTSLIAH</sequence>
<name>A0AB39W035_9FLAO</name>
<protein>
    <submittedName>
        <fullName evidence="2">DUF547 domain-containing protein</fullName>
    </submittedName>
</protein>
<feature type="domain" description="DUF547" evidence="1">
    <location>
        <begin position="45"/>
        <end position="104"/>
    </location>
</feature>
<dbReference type="Pfam" id="PF04784">
    <property type="entry name" value="DUF547"/>
    <property type="match status" value="1"/>
</dbReference>
<gene>
    <name evidence="2" type="ORF">AB3G34_14915</name>
</gene>
<dbReference type="RefSeq" id="WP_369752905.1">
    <property type="nucleotide sequence ID" value="NZ_CP165625.1"/>
</dbReference>
<dbReference type="EMBL" id="CP165625">
    <property type="protein sequence ID" value="XDU95170.1"/>
    <property type="molecule type" value="Genomic_DNA"/>
</dbReference>
<dbReference type="InterPro" id="IPR006869">
    <property type="entry name" value="DUF547"/>
</dbReference>
<evidence type="ECO:0000313" key="2">
    <source>
        <dbReference type="EMBL" id="XDU95170.1"/>
    </source>
</evidence>
<proteinExistence type="predicted"/>
<reference evidence="2" key="1">
    <citation type="submission" date="2024-07" db="EMBL/GenBank/DDBJ databases">
        <authorList>
            <person name="Biller S.J."/>
        </authorList>
    </citation>
    <scope>NUCLEOTIDE SEQUENCE</scope>
    <source>
        <strain evidence="2">WC2409</strain>
    </source>
</reference>
<accession>A0AB39W035</accession>
<organism evidence="2">
    <name type="scientific">Flavobacterium sp. WC2409</name>
    <dbReference type="NCBI Taxonomy" id="3234139"/>
    <lineage>
        <taxon>Bacteria</taxon>
        <taxon>Pseudomonadati</taxon>
        <taxon>Bacteroidota</taxon>
        <taxon>Flavobacteriia</taxon>
        <taxon>Flavobacteriales</taxon>
        <taxon>Flavobacteriaceae</taxon>
        <taxon>Flavobacterium</taxon>
    </lineage>
</organism>